<reference evidence="4" key="1">
    <citation type="journal article" date="2014" name="Int. J. Syst. Evol. Microbiol.">
        <title>Complete genome sequence of Corynebacterium casei LMG S-19264T (=DSM 44701T), isolated from a smear-ripened cheese.</title>
        <authorList>
            <consortium name="US DOE Joint Genome Institute (JGI-PGF)"/>
            <person name="Walter F."/>
            <person name="Albersmeier A."/>
            <person name="Kalinowski J."/>
            <person name="Ruckert C."/>
        </authorList>
    </citation>
    <scope>NUCLEOTIDE SEQUENCE</scope>
    <source>
        <strain evidence="4">CCM 8433</strain>
    </source>
</reference>
<dbReference type="PANTHER" id="PTHR11079">
    <property type="entry name" value="CYTOSINE DEAMINASE FAMILY MEMBER"/>
    <property type="match status" value="1"/>
</dbReference>
<name>A0A917JEB5_9ENTE</name>
<dbReference type="EMBL" id="BMDT01000002">
    <property type="protein sequence ID" value="GGI65206.1"/>
    <property type="molecule type" value="Genomic_DNA"/>
</dbReference>
<dbReference type="PROSITE" id="PS00903">
    <property type="entry name" value="CYT_DCMP_DEAMINASES_1"/>
    <property type="match status" value="1"/>
</dbReference>
<gene>
    <name evidence="4" type="primary">guaD</name>
    <name evidence="4" type="ORF">GCM10011482_08600</name>
</gene>
<dbReference type="GO" id="GO:0047974">
    <property type="term" value="F:guanosine deaminase activity"/>
    <property type="evidence" value="ECO:0007669"/>
    <property type="project" value="TreeGrafter"/>
</dbReference>
<keyword evidence="5" id="KW-1185">Reference proteome</keyword>
<evidence type="ECO:0000259" key="3">
    <source>
        <dbReference type="PROSITE" id="PS51747"/>
    </source>
</evidence>
<sequence>MSTEMNKYFDLAAKATIEGMKRKDGGPFGATIVRNGEVVAAVGNTMMRDTDPSAHAEMVAVREACKKLGTMDLSDCEVYATCEPCPMCVGVMMWANIKKVYYSSTRDDAAVHGFSDMHLRNYLDGSDPKAFDMEAIGERPECDALWQEFKDLNPE</sequence>
<keyword evidence="2" id="KW-0862">Zinc</keyword>
<dbReference type="GO" id="GO:0006152">
    <property type="term" value="P:purine nucleoside catabolic process"/>
    <property type="evidence" value="ECO:0007669"/>
    <property type="project" value="TreeGrafter"/>
</dbReference>
<feature type="domain" description="CMP/dCMP-type deaminase" evidence="3">
    <location>
        <begin position="1"/>
        <end position="130"/>
    </location>
</feature>
<comment type="caution">
    <text evidence="4">The sequence shown here is derived from an EMBL/GenBank/DDBJ whole genome shotgun (WGS) entry which is preliminary data.</text>
</comment>
<proteinExistence type="predicted"/>
<dbReference type="PROSITE" id="PS51747">
    <property type="entry name" value="CYT_DCMP_DEAMINASES_2"/>
    <property type="match status" value="1"/>
</dbReference>
<reference evidence="4" key="2">
    <citation type="submission" date="2020-09" db="EMBL/GenBank/DDBJ databases">
        <authorList>
            <person name="Sun Q."/>
            <person name="Sedlacek I."/>
        </authorList>
    </citation>
    <scope>NUCLEOTIDE SEQUENCE</scope>
    <source>
        <strain evidence="4">CCM 8433</strain>
    </source>
</reference>
<dbReference type="CDD" id="cd01285">
    <property type="entry name" value="nucleoside_deaminase"/>
    <property type="match status" value="1"/>
</dbReference>
<dbReference type="InterPro" id="IPR002125">
    <property type="entry name" value="CMP_dCMP_dom"/>
</dbReference>
<dbReference type="RefSeq" id="WP_229731662.1">
    <property type="nucleotide sequence ID" value="NZ_BMDT01000002.1"/>
</dbReference>
<dbReference type="InterPro" id="IPR016192">
    <property type="entry name" value="APOBEC/CMP_deaminase_Zn-bd"/>
</dbReference>
<dbReference type="GO" id="GO:0008270">
    <property type="term" value="F:zinc ion binding"/>
    <property type="evidence" value="ECO:0007669"/>
    <property type="project" value="InterPro"/>
</dbReference>
<evidence type="ECO:0000313" key="5">
    <source>
        <dbReference type="Proteomes" id="UP000622610"/>
    </source>
</evidence>
<evidence type="ECO:0000313" key="4">
    <source>
        <dbReference type="EMBL" id="GGI65206.1"/>
    </source>
</evidence>
<dbReference type="InterPro" id="IPR016193">
    <property type="entry name" value="Cytidine_deaminase-like"/>
</dbReference>
<dbReference type="PANTHER" id="PTHR11079:SF161">
    <property type="entry name" value="CMP_DCMP-TYPE DEAMINASE DOMAIN-CONTAINING PROTEIN"/>
    <property type="match status" value="1"/>
</dbReference>
<dbReference type="AlphaFoldDB" id="A0A917JEB5"/>
<protein>
    <submittedName>
        <fullName evidence="4">tRNA-specific adenosine deaminase</fullName>
    </submittedName>
</protein>
<evidence type="ECO:0000256" key="2">
    <source>
        <dbReference type="ARBA" id="ARBA00022833"/>
    </source>
</evidence>
<dbReference type="Proteomes" id="UP000622610">
    <property type="component" value="Unassembled WGS sequence"/>
</dbReference>
<evidence type="ECO:0000256" key="1">
    <source>
        <dbReference type="ARBA" id="ARBA00022723"/>
    </source>
</evidence>
<dbReference type="Pfam" id="PF00383">
    <property type="entry name" value="dCMP_cyt_deam_1"/>
    <property type="match status" value="1"/>
</dbReference>
<keyword evidence="1" id="KW-0479">Metal-binding</keyword>
<organism evidence="4 5">
    <name type="scientific">Enterococcus alcedinis</name>
    <dbReference type="NCBI Taxonomy" id="1274384"/>
    <lineage>
        <taxon>Bacteria</taxon>
        <taxon>Bacillati</taxon>
        <taxon>Bacillota</taxon>
        <taxon>Bacilli</taxon>
        <taxon>Lactobacillales</taxon>
        <taxon>Enterococcaceae</taxon>
        <taxon>Enterococcus</taxon>
    </lineage>
</organism>
<accession>A0A917JEB5</accession>
<dbReference type="Gene3D" id="3.40.140.10">
    <property type="entry name" value="Cytidine Deaminase, domain 2"/>
    <property type="match status" value="1"/>
</dbReference>
<dbReference type="SUPFAM" id="SSF53927">
    <property type="entry name" value="Cytidine deaminase-like"/>
    <property type="match status" value="1"/>
</dbReference>